<dbReference type="AlphaFoldDB" id="A0A6J1ICD1"/>
<name>A0A6J1ICD1_CUCMA</name>
<dbReference type="CDD" id="cd00107">
    <property type="entry name" value="Knot1"/>
    <property type="match status" value="1"/>
</dbReference>
<organism evidence="7 8">
    <name type="scientific">Cucurbita maxima</name>
    <name type="common">Pumpkin</name>
    <name type="synonym">Winter squash</name>
    <dbReference type="NCBI Taxonomy" id="3661"/>
    <lineage>
        <taxon>Eukaryota</taxon>
        <taxon>Viridiplantae</taxon>
        <taxon>Streptophyta</taxon>
        <taxon>Embryophyta</taxon>
        <taxon>Tracheophyta</taxon>
        <taxon>Spermatophyta</taxon>
        <taxon>Magnoliopsida</taxon>
        <taxon>eudicotyledons</taxon>
        <taxon>Gunneridae</taxon>
        <taxon>Pentapetalae</taxon>
        <taxon>rosids</taxon>
        <taxon>fabids</taxon>
        <taxon>Cucurbitales</taxon>
        <taxon>Cucurbitaceae</taxon>
        <taxon>Cucurbiteae</taxon>
        <taxon>Cucurbita</taxon>
    </lineage>
</organism>
<protein>
    <submittedName>
        <fullName evidence="8">Defensin-like protein 1</fullName>
    </submittedName>
</protein>
<dbReference type="PANTHER" id="PTHR33147:SF39">
    <property type="entry name" value="DRO1 PROTEIN-RELATED"/>
    <property type="match status" value="1"/>
</dbReference>
<dbReference type="Gene3D" id="3.30.30.10">
    <property type="entry name" value="Knottin, scorpion toxin-like"/>
    <property type="match status" value="1"/>
</dbReference>
<dbReference type="KEGG" id="cmax:111472379"/>
<dbReference type="InterPro" id="IPR036574">
    <property type="entry name" value="Scorpion_toxin-like_sf"/>
</dbReference>
<evidence type="ECO:0000256" key="5">
    <source>
        <dbReference type="SAM" id="SignalP"/>
    </source>
</evidence>
<dbReference type="OrthoDB" id="1063609at2759"/>
<keyword evidence="7" id="KW-1185">Reference proteome</keyword>
<dbReference type="GO" id="GO:0031640">
    <property type="term" value="P:killing of cells of another organism"/>
    <property type="evidence" value="ECO:0007669"/>
    <property type="project" value="UniProtKB-KW"/>
</dbReference>
<dbReference type="InterPro" id="IPR008176">
    <property type="entry name" value="Defensin_plant"/>
</dbReference>
<keyword evidence="1" id="KW-0929">Antimicrobial</keyword>
<feature type="domain" description="Knottins-like" evidence="6">
    <location>
        <begin position="36"/>
        <end position="81"/>
    </location>
</feature>
<evidence type="ECO:0000256" key="3">
    <source>
        <dbReference type="ARBA" id="ARBA00022729"/>
    </source>
</evidence>
<dbReference type="PANTHER" id="PTHR33147">
    <property type="entry name" value="DEFENSIN-LIKE PROTEIN 1"/>
    <property type="match status" value="1"/>
</dbReference>
<keyword evidence="4" id="KW-1015">Disulfide bond</keyword>
<dbReference type="GeneID" id="111472379"/>
<dbReference type="SUPFAM" id="SSF57095">
    <property type="entry name" value="Scorpion toxin-like"/>
    <property type="match status" value="1"/>
</dbReference>
<dbReference type="GO" id="GO:0050832">
    <property type="term" value="P:defense response to fungus"/>
    <property type="evidence" value="ECO:0007669"/>
    <property type="project" value="UniProtKB-KW"/>
</dbReference>
<proteinExistence type="predicted"/>
<evidence type="ECO:0000256" key="2">
    <source>
        <dbReference type="ARBA" id="ARBA00022577"/>
    </source>
</evidence>
<evidence type="ECO:0000313" key="8">
    <source>
        <dbReference type="RefSeq" id="XP_022973835.1"/>
    </source>
</evidence>
<dbReference type="Pfam" id="PF00304">
    <property type="entry name" value="Gamma-thionin"/>
    <property type="match status" value="1"/>
</dbReference>
<sequence>MKQCSRPSWGLLVMLFLVLLAMPYEEVGVRRCEGRICESKSHRFHGTCIIDHNCAEVCRNEGFNGGHCVGFRHRCFCTRHC</sequence>
<dbReference type="RefSeq" id="XP_022973835.1">
    <property type="nucleotide sequence ID" value="XM_023118067.1"/>
</dbReference>
<feature type="chain" id="PRO_5026963675" evidence="5">
    <location>
        <begin position="24"/>
        <end position="81"/>
    </location>
</feature>
<gene>
    <name evidence="8" type="primary">LOC111472379</name>
</gene>
<dbReference type="PROSITE" id="PS00940">
    <property type="entry name" value="GAMMA_THIONIN"/>
    <property type="match status" value="1"/>
</dbReference>
<keyword evidence="3 5" id="KW-0732">Signal</keyword>
<dbReference type="Proteomes" id="UP000504608">
    <property type="component" value="Unplaced"/>
</dbReference>
<evidence type="ECO:0000259" key="6">
    <source>
        <dbReference type="SMART" id="SM00505"/>
    </source>
</evidence>
<dbReference type="InterPro" id="IPR003614">
    <property type="entry name" value="Knottins"/>
</dbReference>
<keyword evidence="2" id="KW-0295">Fungicide</keyword>
<evidence type="ECO:0000256" key="4">
    <source>
        <dbReference type="ARBA" id="ARBA00023157"/>
    </source>
</evidence>
<reference evidence="8" key="1">
    <citation type="submission" date="2025-08" db="UniProtKB">
        <authorList>
            <consortium name="RefSeq"/>
        </authorList>
    </citation>
    <scope>IDENTIFICATION</scope>
    <source>
        <tissue evidence="8">Young leaves</tissue>
    </source>
</reference>
<dbReference type="SMART" id="SM00505">
    <property type="entry name" value="Knot1"/>
    <property type="match status" value="1"/>
</dbReference>
<feature type="signal peptide" evidence="5">
    <location>
        <begin position="1"/>
        <end position="23"/>
    </location>
</feature>
<accession>A0A6J1ICD1</accession>
<evidence type="ECO:0000313" key="7">
    <source>
        <dbReference type="Proteomes" id="UP000504608"/>
    </source>
</evidence>
<dbReference type="PRINTS" id="PR00288">
    <property type="entry name" value="PUROTHIONIN"/>
</dbReference>
<evidence type="ECO:0000256" key="1">
    <source>
        <dbReference type="ARBA" id="ARBA00022529"/>
    </source>
</evidence>